<name>A0A560F5S6_9PROT</name>
<evidence type="ECO:0000313" key="1">
    <source>
        <dbReference type="EMBL" id="TWB16983.1"/>
    </source>
</evidence>
<gene>
    <name evidence="1" type="ORF">FBZ89_112141</name>
</gene>
<proteinExistence type="predicted"/>
<evidence type="ECO:0000313" key="2">
    <source>
        <dbReference type="Proteomes" id="UP000319859"/>
    </source>
</evidence>
<accession>A0A560F5S6</accession>
<dbReference type="Proteomes" id="UP000319859">
    <property type="component" value="Unassembled WGS sequence"/>
</dbReference>
<dbReference type="OrthoDB" id="425753at2"/>
<dbReference type="RefSeq" id="WP_145751427.1">
    <property type="nucleotide sequence ID" value="NZ_VITN01000012.1"/>
</dbReference>
<dbReference type="Pfam" id="PF01724">
    <property type="entry name" value="DUF29"/>
    <property type="match status" value="1"/>
</dbReference>
<comment type="caution">
    <text evidence="1">The sequence shown here is derived from an EMBL/GenBank/DDBJ whole genome shotgun (WGS) entry which is preliminary data.</text>
</comment>
<dbReference type="InterPro" id="IPR002636">
    <property type="entry name" value="DUF29"/>
</dbReference>
<sequence>MSKSPLYDRDFYAWANEQASLLRAGKLAAADIAHIAEEIESMGRSEKRELVNRLAVLLLHLLKWQFQPSFRGNSWRLTIEEQRYRLADHLADNPSLKGTLPETTANAYRLALVEAERETGLARSTFPATCPWPFDAIMDEGFWPETGSH</sequence>
<organism evidence="1 2">
    <name type="scientific">Nitrospirillum amazonense</name>
    <dbReference type="NCBI Taxonomy" id="28077"/>
    <lineage>
        <taxon>Bacteria</taxon>
        <taxon>Pseudomonadati</taxon>
        <taxon>Pseudomonadota</taxon>
        <taxon>Alphaproteobacteria</taxon>
        <taxon>Rhodospirillales</taxon>
        <taxon>Azospirillaceae</taxon>
        <taxon>Nitrospirillum</taxon>
    </lineage>
</organism>
<reference evidence="1 2" key="1">
    <citation type="submission" date="2019-06" db="EMBL/GenBank/DDBJ databases">
        <title>Genomic Encyclopedia of Type Strains, Phase IV (KMG-V): Genome sequencing to study the core and pangenomes of soil and plant-associated prokaryotes.</title>
        <authorList>
            <person name="Whitman W."/>
        </authorList>
    </citation>
    <scope>NUCLEOTIDE SEQUENCE [LARGE SCALE GENOMIC DNA]</scope>
    <source>
        <strain evidence="1 2">BR 11880</strain>
    </source>
</reference>
<dbReference type="AlphaFoldDB" id="A0A560F5S6"/>
<dbReference type="EMBL" id="VITN01000012">
    <property type="protein sequence ID" value="TWB16983.1"/>
    <property type="molecule type" value="Genomic_DNA"/>
</dbReference>
<protein>
    <submittedName>
        <fullName evidence="1">Uncharacterized protein DUF29</fullName>
    </submittedName>
</protein>
<dbReference type="Gene3D" id="1.20.1220.20">
    <property type="entry name" value="Uncharcterised protein PF01724"/>
    <property type="match status" value="1"/>
</dbReference>
<dbReference type="PANTHER" id="PTHR34235:SF4">
    <property type="entry name" value="SLR0291 PROTEIN"/>
    <property type="match status" value="1"/>
</dbReference>
<dbReference type="PANTHER" id="PTHR34235">
    <property type="entry name" value="SLR1203 PROTEIN-RELATED"/>
    <property type="match status" value="1"/>
</dbReference>